<dbReference type="InterPro" id="IPR051055">
    <property type="entry name" value="PIF1_helicase"/>
</dbReference>
<keyword evidence="1" id="KW-0067">ATP-binding</keyword>
<dbReference type="PANTHER" id="PTHR47642">
    <property type="entry name" value="ATP-DEPENDENT DNA HELICASE"/>
    <property type="match status" value="1"/>
</dbReference>
<evidence type="ECO:0000313" key="4">
    <source>
        <dbReference type="EMBL" id="KAF5328155.1"/>
    </source>
</evidence>
<keyword evidence="1" id="KW-0227">DNA damage</keyword>
<dbReference type="SUPFAM" id="SSF52540">
    <property type="entry name" value="P-loop containing nucleoside triphosphate hydrolases"/>
    <property type="match status" value="1"/>
</dbReference>
<comment type="caution">
    <text evidence="4">The sequence shown here is derived from an EMBL/GenBank/DDBJ whole genome shotgun (WGS) entry which is preliminary data.</text>
</comment>
<name>A0A8H5BRR6_9AGAR</name>
<dbReference type="GO" id="GO:0006310">
    <property type="term" value="P:DNA recombination"/>
    <property type="evidence" value="ECO:0007669"/>
    <property type="project" value="UniProtKB-KW"/>
</dbReference>
<feature type="domain" description="Helitron helicase-like" evidence="3">
    <location>
        <begin position="49"/>
        <end position="195"/>
    </location>
</feature>
<comment type="similarity">
    <text evidence="1">Belongs to the helicase family.</text>
</comment>
<comment type="catalytic activity">
    <reaction evidence="1">
        <text>ATP + H2O = ADP + phosphate + H(+)</text>
        <dbReference type="Rhea" id="RHEA:13065"/>
        <dbReference type="ChEBI" id="CHEBI:15377"/>
        <dbReference type="ChEBI" id="CHEBI:15378"/>
        <dbReference type="ChEBI" id="CHEBI:30616"/>
        <dbReference type="ChEBI" id="CHEBI:43474"/>
        <dbReference type="ChEBI" id="CHEBI:456216"/>
        <dbReference type="EC" id="5.6.2.3"/>
    </reaction>
</comment>
<dbReference type="InterPro" id="IPR010285">
    <property type="entry name" value="DNA_helicase_pif1-like_DEAD"/>
</dbReference>
<dbReference type="GO" id="GO:0016787">
    <property type="term" value="F:hydrolase activity"/>
    <property type="evidence" value="ECO:0007669"/>
    <property type="project" value="UniProtKB-KW"/>
</dbReference>
<evidence type="ECO:0000259" key="3">
    <source>
        <dbReference type="Pfam" id="PF14214"/>
    </source>
</evidence>
<comment type="cofactor">
    <cofactor evidence="1">
        <name>Mg(2+)</name>
        <dbReference type="ChEBI" id="CHEBI:18420"/>
    </cofactor>
</comment>
<dbReference type="EC" id="5.6.2.3" evidence="1"/>
<dbReference type="GO" id="GO:0043139">
    <property type="term" value="F:5'-3' DNA helicase activity"/>
    <property type="evidence" value="ECO:0007669"/>
    <property type="project" value="UniProtKB-EC"/>
</dbReference>
<keyword evidence="1" id="KW-0234">DNA repair</keyword>
<keyword evidence="1" id="KW-0347">Helicase</keyword>
<evidence type="ECO:0000313" key="5">
    <source>
        <dbReference type="Proteomes" id="UP000567179"/>
    </source>
</evidence>
<keyword evidence="5" id="KW-1185">Reference proteome</keyword>
<dbReference type="Gene3D" id="3.40.50.300">
    <property type="entry name" value="P-loop containing nucleotide triphosphate hydrolases"/>
    <property type="match status" value="1"/>
</dbReference>
<protein>
    <recommendedName>
        <fullName evidence="1">ATP-dependent DNA helicase</fullName>
        <ecNumber evidence="1">5.6.2.3</ecNumber>
    </recommendedName>
</protein>
<keyword evidence="1" id="KW-0547">Nucleotide-binding</keyword>
<dbReference type="GO" id="GO:0006281">
    <property type="term" value="P:DNA repair"/>
    <property type="evidence" value="ECO:0007669"/>
    <property type="project" value="UniProtKB-KW"/>
</dbReference>
<keyword evidence="1" id="KW-0233">DNA recombination</keyword>
<reference evidence="4 5" key="1">
    <citation type="journal article" date="2020" name="ISME J.">
        <title>Uncovering the hidden diversity of litter-decomposition mechanisms in mushroom-forming fungi.</title>
        <authorList>
            <person name="Floudas D."/>
            <person name="Bentzer J."/>
            <person name="Ahren D."/>
            <person name="Johansson T."/>
            <person name="Persson P."/>
            <person name="Tunlid A."/>
        </authorList>
    </citation>
    <scope>NUCLEOTIDE SEQUENCE [LARGE SCALE GENOMIC DNA]</scope>
    <source>
        <strain evidence="4 5">CBS 101986</strain>
    </source>
</reference>
<dbReference type="PANTHER" id="PTHR47642:SF5">
    <property type="entry name" value="ATP-DEPENDENT DNA HELICASE"/>
    <property type="match status" value="1"/>
</dbReference>
<dbReference type="GO" id="GO:0005524">
    <property type="term" value="F:ATP binding"/>
    <property type="evidence" value="ECO:0007669"/>
    <property type="project" value="UniProtKB-KW"/>
</dbReference>
<evidence type="ECO:0000256" key="1">
    <source>
        <dbReference type="RuleBase" id="RU363044"/>
    </source>
</evidence>
<gene>
    <name evidence="4" type="ORF">D9619_013470</name>
</gene>
<keyword evidence="1" id="KW-0378">Hydrolase</keyword>
<dbReference type="InterPro" id="IPR027417">
    <property type="entry name" value="P-loop_NTPase"/>
</dbReference>
<dbReference type="Pfam" id="PF05970">
    <property type="entry name" value="PIF1"/>
    <property type="match status" value="1"/>
</dbReference>
<dbReference type="EMBL" id="JAACJJ010000005">
    <property type="protein sequence ID" value="KAF5328155.1"/>
    <property type="molecule type" value="Genomic_DNA"/>
</dbReference>
<dbReference type="Pfam" id="PF14214">
    <property type="entry name" value="Helitron_like_N"/>
    <property type="match status" value="1"/>
</dbReference>
<organism evidence="4 5">
    <name type="scientific">Psilocybe cf. subviscida</name>
    <dbReference type="NCBI Taxonomy" id="2480587"/>
    <lineage>
        <taxon>Eukaryota</taxon>
        <taxon>Fungi</taxon>
        <taxon>Dikarya</taxon>
        <taxon>Basidiomycota</taxon>
        <taxon>Agaricomycotina</taxon>
        <taxon>Agaricomycetes</taxon>
        <taxon>Agaricomycetidae</taxon>
        <taxon>Agaricales</taxon>
        <taxon>Agaricineae</taxon>
        <taxon>Strophariaceae</taxon>
        <taxon>Psilocybe</taxon>
    </lineage>
</organism>
<evidence type="ECO:0000259" key="2">
    <source>
        <dbReference type="Pfam" id="PF05970"/>
    </source>
</evidence>
<dbReference type="GO" id="GO:0000723">
    <property type="term" value="P:telomere maintenance"/>
    <property type="evidence" value="ECO:0007669"/>
    <property type="project" value="InterPro"/>
</dbReference>
<dbReference type="OrthoDB" id="3267861at2759"/>
<accession>A0A8H5BRR6</accession>
<feature type="domain" description="DNA helicase Pif1-like DEAD-box helicase" evidence="2">
    <location>
        <begin position="854"/>
        <end position="1058"/>
    </location>
</feature>
<sequence>MTVARSIRFSVLPSIHRRLAADMMSIDPETLLELGKKFEHDPMYKPTDPNERKAQQVMASLTMIARHIPGSNGHKVLLRNQIRALISYRGPPTIFITLNPSDVDSPIVRLLAGEDIDLDDISRGEDMDPWQRRLFAAQHPGACAKFFHLMMTNFIKVALKFNSSPPEPGVFGICKAYYGTVEAQGKGTLHCHMLLWLEGHLSPQGLRDAMLESDNYRDRVFKWVESVIKCEFPIGNPASSLNQQPTERVRHFDIGNPHPGVIAAPFVFDHSEGENLNWTSYNNYLVQLLNEYNWHVHNATCWKYLRRGEPRNDQNCRLRMDGMTRELTSLDPETGALLLRRHHPRIAAYNDLVTVMFKSNTEVKFIGSGRAARDLVFYITNYVTKPSLPMHVGMVALKYAIGKVGEKIAETVDGLTASFNTSAVIMAVNSMMGRQEISQPQVMAELIGGGDHYTSETFSTLNWGQVLSYVDSATSHEEEEIGDARNDALDSDIPMNVDIRSDSVTASTQTLDYMFRNEEQSFDLLCLYDFAATTCKTSIPKSLLLSREIEDIPGSFSSWDHPQRSTHHLNHRRHPHVPVLLGPAIPNAERSSDTREKWAKCILILFKPWRNPMDIKNDHETWLECYERYKVELSPIHQTIIRNMNAFSESQDARGTVPERSRTRVTDLDGLVARADMHLPSPTDEFDDDGNALWSDNEVPIGVNAGNSVVQDVYQCTERTLMHIAMLNNITASRLGYDVVSALDRCYDPTQIDLDQDMEVGSREVAVNDLPTIISDQTFMREQKIKRRRPEADIPETHVTDASNRIQVVVEPQVEIMTIDLENQLRRRFPSRSGGKNVADIVQNVIEKMNLESNCEQLKAFKLVADHLVSGNIEQLLMYVSGVGGTGKSHVIKSIVELFSSLGIRNQLLLGAPTGIAAVLIGGQTLHSLAFVGPRRKGGNLEHLTSMWKDVRYLIVDEVSMIGARFLSELSNRIREAKYHHPDSCSMPFGGVNVIFMGDFGQLKPPAQTALYSHRITEHMSFKTASCIDGISAMNGVLLWRQIKKVVQLVKNHRQAGDPDYAEFLSRIRLGICVPDPRIAAGVASRNNWNYLLDRVLSKLDQATLQKFDDAPIIVGTKVTRDILNAKRICYDAARLRKSVNLYHSVDTMDRVPVRIGL</sequence>
<dbReference type="Proteomes" id="UP000567179">
    <property type="component" value="Unassembled WGS sequence"/>
</dbReference>
<dbReference type="AlphaFoldDB" id="A0A8H5BRR6"/>
<proteinExistence type="inferred from homology"/>
<dbReference type="InterPro" id="IPR025476">
    <property type="entry name" value="Helitron_helicase-like"/>
</dbReference>